<evidence type="ECO:0000313" key="1">
    <source>
        <dbReference type="EMBL" id="EGV91450.1"/>
    </source>
</evidence>
<dbReference type="EMBL" id="JH011195">
    <property type="protein sequence ID" value="EGV91450.1"/>
    <property type="molecule type" value="Genomic_DNA"/>
</dbReference>
<dbReference type="InParanoid" id="G3IPG2"/>
<organism evidence="1 2">
    <name type="scientific">Cricetulus griseus</name>
    <name type="common">Chinese hamster</name>
    <name type="synonym">Cricetulus barabensis griseus</name>
    <dbReference type="NCBI Taxonomy" id="10029"/>
    <lineage>
        <taxon>Eukaryota</taxon>
        <taxon>Metazoa</taxon>
        <taxon>Chordata</taxon>
        <taxon>Craniata</taxon>
        <taxon>Vertebrata</taxon>
        <taxon>Euteleostomi</taxon>
        <taxon>Mammalia</taxon>
        <taxon>Eutheria</taxon>
        <taxon>Euarchontoglires</taxon>
        <taxon>Glires</taxon>
        <taxon>Rodentia</taxon>
        <taxon>Myomorpha</taxon>
        <taxon>Muroidea</taxon>
        <taxon>Cricetidae</taxon>
        <taxon>Cricetinae</taxon>
        <taxon>Cricetulus</taxon>
    </lineage>
</organism>
<evidence type="ECO:0000313" key="2">
    <source>
        <dbReference type="Proteomes" id="UP000001075"/>
    </source>
</evidence>
<dbReference type="AlphaFoldDB" id="G3IPG2"/>
<name>G3IPG2_CRIGR</name>
<reference evidence="2" key="1">
    <citation type="journal article" date="2011" name="Nat. Biotechnol.">
        <title>The genomic sequence of the Chinese hamster ovary (CHO)-K1 cell line.</title>
        <authorList>
            <person name="Xu X."/>
            <person name="Nagarajan H."/>
            <person name="Lewis N.E."/>
            <person name="Pan S."/>
            <person name="Cai Z."/>
            <person name="Liu X."/>
            <person name="Chen W."/>
            <person name="Xie M."/>
            <person name="Wang W."/>
            <person name="Hammond S."/>
            <person name="Andersen M.R."/>
            <person name="Neff N."/>
            <person name="Passarelli B."/>
            <person name="Koh W."/>
            <person name="Fan H.C."/>
            <person name="Wang J."/>
            <person name="Gui Y."/>
            <person name="Lee K.H."/>
            <person name="Betenbaugh M.J."/>
            <person name="Quake S.R."/>
            <person name="Famili I."/>
            <person name="Palsson B.O."/>
            <person name="Wang J."/>
        </authorList>
    </citation>
    <scope>NUCLEOTIDE SEQUENCE [LARGE SCALE GENOMIC DNA]</scope>
    <source>
        <strain evidence="2">CHO K1 cell line</strain>
    </source>
</reference>
<proteinExistence type="predicted"/>
<accession>G3IPG2</accession>
<gene>
    <name evidence="1" type="ORF">I79_025871</name>
</gene>
<sequence>MTFLLTVFLLISVIFFFKLVRWVAPLIPGSGSLQCKQYADFISFVVLIGKRYISTLKRIK</sequence>
<dbReference type="Proteomes" id="UP000001075">
    <property type="component" value="Unassembled WGS sequence"/>
</dbReference>
<protein>
    <submittedName>
        <fullName evidence="1">Uncharacterized protein</fullName>
    </submittedName>
</protein>